<comment type="caution">
    <text evidence="2">The sequence shown here is derived from an EMBL/GenBank/DDBJ whole genome shotgun (WGS) entry which is preliminary data.</text>
</comment>
<name>A0A7W8FDT8_9BACT</name>
<dbReference type="RefSeq" id="WP_183717269.1">
    <property type="nucleotide sequence ID" value="NZ_JACHGO010000001.1"/>
</dbReference>
<keyword evidence="2" id="KW-0808">Transferase</keyword>
<dbReference type="SUPFAM" id="SSF109604">
    <property type="entry name" value="HD-domain/PDEase-like"/>
    <property type="match status" value="1"/>
</dbReference>
<dbReference type="GO" id="GO:0016779">
    <property type="term" value="F:nucleotidyltransferase activity"/>
    <property type="evidence" value="ECO:0007669"/>
    <property type="project" value="UniProtKB-KW"/>
</dbReference>
<dbReference type="SMART" id="SM00471">
    <property type="entry name" value="HDc"/>
    <property type="match status" value="1"/>
</dbReference>
<dbReference type="NCBIfam" id="NF045665">
    <property type="entry name" value="NTPtran_DVU1551"/>
    <property type="match status" value="1"/>
</dbReference>
<dbReference type="CDD" id="cd04182">
    <property type="entry name" value="GT_2_like_f"/>
    <property type="match status" value="1"/>
</dbReference>
<dbReference type="InterPro" id="IPR054703">
    <property type="entry name" value="Mop-rel"/>
</dbReference>
<dbReference type="SUPFAM" id="SSF53448">
    <property type="entry name" value="Nucleotide-diphospho-sugar transferases"/>
    <property type="match status" value="1"/>
</dbReference>
<organism evidence="2 3">
    <name type="scientific">Desulfovibrio intestinalis</name>
    <dbReference type="NCBI Taxonomy" id="58621"/>
    <lineage>
        <taxon>Bacteria</taxon>
        <taxon>Pseudomonadati</taxon>
        <taxon>Thermodesulfobacteriota</taxon>
        <taxon>Desulfovibrionia</taxon>
        <taxon>Desulfovibrionales</taxon>
        <taxon>Desulfovibrionaceae</taxon>
        <taxon>Desulfovibrio</taxon>
    </lineage>
</organism>
<sequence length="439" mass="47064">MNARVLILAAGQASRMGKVKGLLPLPLGEAGHECSALEGLACLFRSVGIEHISVVTGWHADSVELAAQDIGLAVVRNPRPEDGMFSSVCAGLRALADANSALPQAPVLVLPVDVPLVRPMTVQALLEAHEADSEHVFVPVFAGAEGHPPLLPACHMEHILRHAQSNGENGLRGALEGLPVRRIPVADKLMLLDMDRPEDYENIRLLAQYRDVLLPDEAVELLHLHDVPEKGLRHGRAVGTVAAALARALQRARSARNTHAAKAAGLAPGLTPELVPDFALAGGLLHDICKGEKRHEAAAGRLLRSLHLPVMAHLVEDHRDLTLPAEQPITERELIFLADKYCYGSSYVPVRQRFEQKLEIFGSDAAEAIKGRMARALTLEARLARELGCIADGPLHTQAADCGREAASAESLHSLYPAYPVHPADIARSALAEMAAQSS</sequence>
<evidence type="ECO:0000259" key="1">
    <source>
        <dbReference type="SMART" id="SM00471"/>
    </source>
</evidence>
<evidence type="ECO:0000313" key="3">
    <source>
        <dbReference type="Proteomes" id="UP000539075"/>
    </source>
</evidence>
<dbReference type="Pfam" id="PF12804">
    <property type="entry name" value="NTP_transf_3"/>
    <property type="match status" value="1"/>
</dbReference>
<feature type="domain" description="HD/PDEase" evidence="1">
    <location>
        <begin position="227"/>
        <end position="353"/>
    </location>
</feature>
<keyword evidence="2" id="KW-0548">Nucleotidyltransferase</keyword>
<accession>A0A7W8FDT8</accession>
<reference evidence="2 3" key="1">
    <citation type="submission" date="2020-08" db="EMBL/GenBank/DDBJ databases">
        <title>Genomic Encyclopedia of Type Strains, Phase IV (KMG-IV): sequencing the most valuable type-strain genomes for metagenomic binning, comparative biology and taxonomic classification.</title>
        <authorList>
            <person name="Goeker M."/>
        </authorList>
    </citation>
    <scope>NUCLEOTIDE SEQUENCE [LARGE SCALE GENOMIC DNA]</scope>
    <source>
        <strain evidence="2 3">DSM 11275</strain>
    </source>
</reference>
<dbReference type="PANTHER" id="PTHR43777:SF1">
    <property type="entry name" value="MOLYBDENUM COFACTOR CYTIDYLYLTRANSFERASE"/>
    <property type="match status" value="1"/>
</dbReference>
<dbReference type="EMBL" id="JACHGO010000001">
    <property type="protein sequence ID" value="MBB5142068.1"/>
    <property type="molecule type" value="Genomic_DNA"/>
</dbReference>
<dbReference type="AlphaFoldDB" id="A0A7W8FDT8"/>
<protein>
    <submittedName>
        <fullName evidence="2">CTP:molybdopterin cytidylyltransferase MocA</fullName>
    </submittedName>
</protein>
<keyword evidence="3" id="KW-1185">Reference proteome</keyword>
<dbReference type="Gene3D" id="3.90.550.10">
    <property type="entry name" value="Spore Coat Polysaccharide Biosynthesis Protein SpsA, Chain A"/>
    <property type="match status" value="1"/>
</dbReference>
<dbReference type="PANTHER" id="PTHR43777">
    <property type="entry name" value="MOLYBDENUM COFACTOR CYTIDYLYLTRANSFERASE"/>
    <property type="match status" value="1"/>
</dbReference>
<dbReference type="Pfam" id="PF01966">
    <property type="entry name" value="HD"/>
    <property type="match status" value="1"/>
</dbReference>
<dbReference type="InterPro" id="IPR025877">
    <property type="entry name" value="MobA-like_NTP_Trfase"/>
</dbReference>
<evidence type="ECO:0000313" key="2">
    <source>
        <dbReference type="EMBL" id="MBB5142068.1"/>
    </source>
</evidence>
<dbReference type="Proteomes" id="UP000539075">
    <property type="component" value="Unassembled WGS sequence"/>
</dbReference>
<dbReference type="InterPro" id="IPR003607">
    <property type="entry name" value="HD/PDEase_dom"/>
</dbReference>
<dbReference type="InterPro" id="IPR029044">
    <property type="entry name" value="Nucleotide-diphossugar_trans"/>
</dbReference>
<proteinExistence type="predicted"/>
<dbReference type="InterPro" id="IPR006674">
    <property type="entry name" value="HD_domain"/>
</dbReference>
<gene>
    <name evidence="2" type="ORF">HNQ38_000131</name>
</gene>